<keyword evidence="2" id="KW-1133">Transmembrane helix</keyword>
<keyword evidence="5" id="KW-1185">Reference proteome</keyword>
<dbReference type="Proteomes" id="UP001597297">
    <property type="component" value="Unassembled WGS sequence"/>
</dbReference>
<organism evidence="4 5">
    <name type="scientific">Rubritalea spongiae</name>
    <dbReference type="NCBI Taxonomy" id="430797"/>
    <lineage>
        <taxon>Bacteria</taxon>
        <taxon>Pseudomonadati</taxon>
        <taxon>Verrucomicrobiota</taxon>
        <taxon>Verrucomicrobiia</taxon>
        <taxon>Verrucomicrobiales</taxon>
        <taxon>Rubritaleaceae</taxon>
        <taxon>Rubritalea</taxon>
    </lineage>
</organism>
<dbReference type="PANTHER" id="PTHR24347">
    <property type="entry name" value="SERINE/THREONINE-PROTEIN KINASE"/>
    <property type="match status" value="1"/>
</dbReference>
<dbReference type="RefSeq" id="WP_377092738.1">
    <property type="nucleotide sequence ID" value="NZ_JBHSJM010000001.1"/>
</dbReference>
<evidence type="ECO:0000259" key="3">
    <source>
        <dbReference type="PROSITE" id="PS50011"/>
    </source>
</evidence>
<dbReference type="EMBL" id="JBHUJC010000010">
    <property type="protein sequence ID" value="MFD2275516.1"/>
    <property type="molecule type" value="Genomic_DNA"/>
</dbReference>
<evidence type="ECO:0000256" key="2">
    <source>
        <dbReference type="SAM" id="Phobius"/>
    </source>
</evidence>
<reference evidence="5" key="1">
    <citation type="journal article" date="2019" name="Int. J. Syst. Evol. Microbiol.">
        <title>The Global Catalogue of Microorganisms (GCM) 10K type strain sequencing project: providing services to taxonomists for standard genome sequencing and annotation.</title>
        <authorList>
            <consortium name="The Broad Institute Genomics Platform"/>
            <consortium name="The Broad Institute Genome Sequencing Center for Infectious Disease"/>
            <person name="Wu L."/>
            <person name="Ma J."/>
        </authorList>
    </citation>
    <scope>NUCLEOTIDE SEQUENCE [LARGE SCALE GENOMIC DNA]</scope>
    <source>
        <strain evidence="5">JCM 16545</strain>
    </source>
</reference>
<evidence type="ECO:0000313" key="5">
    <source>
        <dbReference type="Proteomes" id="UP001597297"/>
    </source>
</evidence>
<accession>A0ABW5DZK6</accession>
<dbReference type="Pfam" id="PF00069">
    <property type="entry name" value="Pkinase"/>
    <property type="match status" value="1"/>
</dbReference>
<proteinExistence type="predicted"/>
<gene>
    <name evidence="4" type="ORF">ACFSQZ_03450</name>
</gene>
<comment type="caution">
    <text evidence="4">The sequence shown here is derived from an EMBL/GenBank/DDBJ whole genome shotgun (WGS) entry which is preliminary data.</text>
</comment>
<dbReference type="InterPro" id="IPR011009">
    <property type="entry name" value="Kinase-like_dom_sf"/>
</dbReference>
<feature type="domain" description="Protein kinase" evidence="3">
    <location>
        <begin position="20"/>
        <end position="280"/>
    </location>
</feature>
<protein>
    <recommendedName>
        <fullName evidence="3">Protein kinase domain-containing protein</fullName>
    </recommendedName>
</protein>
<feature type="transmembrane region" description="Helical" evidence="2">
    <location>
        <begin position="314"/>
        <end position="332"/>
    </location>
</feature>
<dbReference type="SUPFAM" id="SSF56112">
    <property type="entry name" value="Protein kinase-like (PK-like)"/>
    <property type="match status" value="1"/>
</dbReference>
<name>A0ABW5DZK6_9BACT</name>
<evidence type="ECO:0000313" key="4">
    <source>
        <dbReference type="EMBL" id="MFD2275516.1"/>
    </source>
</evidence>
<keyword evidence="1" id="KW-0175">Coiled coil</keyword>
<dbReference type="InterPro" id="IPR000719">
    <property type="entry name" value="Prot_kinase_dom"/>
</dbReference>
<sequence length="483" mass="53055">MSTLKSQGNIKSRIMIEENYQIEEMVEQAPFYVVYEALDKRSGEKCLIKRYLVDDSSEIGQIEGWKDQFTELLEQFKAFKIASVRNIIDGGLDSNDGKACSIFEWLNATSLVQIQADHPSLGLENFTQMAQSILKGLVELHARGVLQARLTPETILYTETEGKSPWVILWDPIRALRCKHGVNRFENDYYTAPELINGDIATAQSDLYALGKVLENVACEYTDDSRLQAWHTRLVNADAHQRYSSAQEALNALREAIASDNNDSTVAQDESTVDQPTPIFAGIATDLLQDEDIGQVPEAAVGAVQLEDQKKSPVLVVLVLFILVLGAGAYYLSRDNSNDDPGFKVLTEEPIEKKSPKKQAHQAVATSVTQAALVDSAADVILTCKDTKAAHQHLGEVIGLKGKLKDIILANGDIYVLTCTPASARRGTICATANPSTFFPDLNLKQLRSELLGKQIIATGPLKKNPSTYSIHLADASAVHILE</sequence>
<evidence type="ECO:0000256" key="1">
    <source>
        <dbReference type="SAM" id="Coils"/>
    </source>
</evidence>
<dbReference type="PROSITE" id="PS50011">
    <property type="entry name" value="PROTEIN_KINASE_DOM"/>
    <property type="match status" value="1"/>
</dbReference>
<dbReference type="Gene3D" id="1.10.510.10">
    <property type="entry name" value="Transferase(Phosphotransferase) domain 1"/>
    <property type="match status" value="1"/>
</dbReference>
<keyword evidence="2" id="KW-0812">Transmembrane</keyword>
<feature type="coiled-coil region" evidence="1">
    <location>
        <begin position="236"/>
        <end position="263"/>
    </location>
</feature>
<keyword evidence="2" id="KW-0472">Membrane</keyword>